<feature type="transmembrane region" description="Helical" evidence="6">
    <location>
        <begin position="250"/>
        <end position="271"/>
    </location>
</feature>
<dbReference type="PANTHER" id="PTHR43791">
    <property type="entry name" value="PERMEASE-RELATED"/>
    <property type="match status" value="1"/>
</dbReference>
<name>A0A4P7D7B2_9BURK</name>
<dbReference type="EMBL" id="CP038151">
    <property type="protein sequence ID" value="QBR02990.1"/>
    <property type="molecule type" value="Genomic_DNA"/>
</dbReference>
<dbReference type="PANTHER" id="PTHR43791:SF36">
    <property type="entry name" value="TRANSPORTER, PUTATIVE (AFU_ORTHOLOGUE AFUA_6G08340)-RELATED"/>
    <property type="match status" value="1"/>
</dbReference>
<comment type="subcellular location">
    <subcellularLocation>
        <location evidence="1">Membrane</location>
        <topology evidence="1">Multi-pass membrane protein</topology>
    </subcellularLocation>
</comment>
<feature type="transmembrane region" description="Helical" evidence="6">
    <location>
        <begin position="283"/>
        <end position="303"/>
    </location>
</feature>
<evidence type="ECO:0000256" key="5">
    <source>
        <dbReference type="ARBA" id="ARBA00023136"/>
    </source>
</evidence>
<keyword evidence="5 6" id="KW-0472">Membrane</keyword>
<evidence type="ECO:0000256" key="6">
    <source>
        <dbReference type="SAM" id="Phobius"/>
    </source>
</evidence>
<reference evidence="8 9" key="1">
    <citation type="submission" date="2019-03" db="EMBL/GenBank/DDBJ databases">
        <title>Paraburkholderia sp. 7MH5, isolated from subtropical forest soil.</title>
        <authorList>
            <person name="Gao Z.-H."/>
            <person name="Qiu L.-H."/>
        </authorList>
    </citation>
    <scope>NUCLEOTIDE SEQUENCE [LARGE SCALE GENOMIC DNA]</scope>
    <source>
        <strain evidence="8 9">7MH5</strain>
    </source>
</reference>
<dbReference type="InterPro" id="IPR036259">
    <property type="entry name" value="MFS_trans_sf"/>
</dbReference>
<keyword evidence="3 6" id="KW-0812">Transmembrane</keyword>
<feature type="transmembrane region" description="Helical" evidence="6">
    <location>
        <begin position="93"/>
        <end position="112"/>
    </location>
</feature>
<evidence type="ECO:0000313" key="8">
    <source>
        <dbReference type="EMBL" id="QBR02990.1"/>
    </source>
</evidence>
<evidence type="ECO:0000313" key="9">
    <source>
        <dbReference type="Proteomes" id="UP000295727"/>
    </source>
</evidence>
<dbReference type="PROSITE" id="PS50850">
    <property type="entry name" value="MFS"/>
    <property type="match status" value="1"/>
</dbReference>
<organism evidence="8 9">
    <name type="scientific">Paraburkholderia pallida</name>
    <dbReference type="NCBI Taxonomy" id="2547399"/>
    <lineage>
        <taxon>Bacteria</taxon>
        <taxon>Pseudomonadati</taxon>
        <taxon>Pseudomonadota</taxon>
        <taxon>Betaproteobacteria</taxon>
        <taxon>Burkholderiales</taxon>
        <taxon>Burkholderiaceae</taxon>
        <taxon>Paraburkholderia</taxon>
    </lineage>
</organism>
<evidence type="ECO:0000256" key="2">
    <source>
        <dbReference type="ARBA" id="ARBA00022448"/>
    </source>
</evidence>
<dbReference type="CDD" id="cd17319">
    <property type="entry name" value="MFS_ExuT_GudP_like"/>
    <property type="match status" value="1"/>
</dbReference>
<dbReference type="RefSeq" id="WP_134758498.1">
    <property type="nucleotide sequence ID" value="NZ_CP038151.1"/>
</dbReference>
<sequence length="439" mass="46599">MTSATAGNDSDLAALYRKISRRIVPFVFVGFVIAFLDRINIGFAQLQMKADLGFSDAVYGLGAGVFFLGYFLCEVPSNLLLERIGARRTFMRIMIGWGVVSSCMSLVTTPWMLYAMRFLLGVFEAGFFPGIVLYLTYWFPASRRASVTAWLFVAVAVAGVTGGIVSGAIMQYAAGVHGLAGWQWMFILEGSPAILMGVVVRLCLVDSPQQAGWLTEAEKQRVQRDLDADLASKEALASGSIGAALRNPMVYLFSAVYFTLTCGTMAISFWLPTIIHGAGIHSVFDTGLLSAIPYGIGAIGIVAISRHSDKRRERFCHYAVCAIGGGVALCLVGLYGSGLYSALLFLSIAVVLTFAALPICWSMPQDHLSGSGAAGGIALISSLGQLGSFFSPALIGWIKTTTGRLDAGLYVLAALLIAGGVAVLVYSGRRIGSAARSVA</sequence>
<dbReference type="InterPro" id="IPR011701">
    <property type="entry name" value="MFS"/>
</dbReference>
<evidence type="ECO:0000256" key="4">
    <source>
        <dbReference type="ARBA" id="ARBA00022989"/>
    </source>
</evidence>
<dbReference type="SUPFAM" id="SSF103473">
    <property type="entry name" value="MFS general substrate transporter"/>
    <property type="match status" value="1"/>
</dbReference>
<dbReference type="InterPro" id="IPR020846">
    <property type="entry name" value="MFS_dom"/>
</dbReference>
<evidence type="ECO:0000256" key="1">
    <source>
        <dbReference type="ARBA" id="ARBA00004141"/>
    </source>
</evidence>
<keyword evidence="9" id="KW-1185">Reference proteome</keyword>
<feature type="transmembrane region" description="Helical" evidence="6">
    <location>
        <begin position="182"/>
        <end position="204"/>
    </location>
</feature>
<dbReference type="KEGG" id="ppai:E1956_38025"/>
<dbReference type="Proteomes" id="UP000295727">
    <property type="component" value="Chromosome 4"/>
</dbReference>
<feature type="transmembrane region" description="Helical" evidence="6">
    <location>
        <begin position="118"/>
        <end position="137"/>
    </location>
</feature>
<dbReference type="AlphaFoldDB" id="A0A4P7D7B2"/>
<dbReference type="Gene3D" id="1.20.1250.20">
    <property type="entry name" value="MFS general substrate transporter like domains"/>
    <property type="match status" value="2"/>
</dbReference>
<dbReference type="FunFam" id="1.20.1250.20:FF:000018">
    <property type="entry name" value="MFS transporter permease"/>
    <property type="match status" value="1"/>
</dbReference>
<gene>
    <name evidence="8" type="ORF">E1956_38025</name>
</gene>
<feature type="transmembrane region" description="Helical" evidence="6">
    <location>
        <begin position="149"/>
        <end position="170"/>
    </location>
</feature>
<feature type="transmembrane region" description="Helical" evidence="6">
    <location>
        <begin position="407"/>
        <end position="426"/>
    </location>
</feature>
<dbReference type="OrthoDB" id="5441967at2"/>
<feature type="domain" description="Major facilitator superfamily (MFS) profile" evidence="7">
    <location>
        <begin position="23"/>
        <end position="431"/>
    </location>
</feature>
<keyword evidence="4 6" id="KW-1133">Transmembrane helix</keyword>
<evidence type="ECO:0000256" key="3">
    <source>
        <dbReference type="ARBA" id="ARBA00022692"/>
    </source>
</evidence>
<dbReference type="Pfam" id="PF07690">
    <property type="entry name" value="MFS_1"/>
    <property type="match status" value="1"/>
</dbReference>
<evidence type="ECO:0000259" key="7">
    <source>
        <dbReference type="PROSITE" id="PS50850"/>
    </source>
</evidence>
<feature type="transmembrane region" description="Helical" evidence="6">
    <location>
        <begin position="373"/>
        <end position="395"/>
    </location>
</feature>
<protein>
    <submittedName>
        <fullName evidence="8">MFS transporter</fullName>
    </submittedName>
</protein>
<accession>A0A4P7D7B2</accession>
<keyword evidence="2" id="KW-0813">Transport</keyword>
<dbReference type="GO" id="GO:0022857">
    <property type="term" value="F:transmembrane transporter activity"/>
    <property type="evidence" value="ECO:0007669"/>
    <property type="project" value="InterPro"/>
</dbReference>
<feature type="transmembrane region" description="Helical" evidence="6">
    <location>
        <begin position="342"/>
        <end position="361"/>
    </location>
</feature>
<feature type="transmembrane region" description="Helical" evidence="6">
    <location>
        <begin position="315"/>
        <end position="336"/>
    </location>
</feature>
<dbReference type="GO" id="GO:0016020">
    <property type="term" value="C:membrane"/>
    <property type="evidence" value="ECO:0007669"/>
    <property type="project" value="UniProtKB-SubCell"/>
</dbReference>
<feature type="transmembrane region" description="Helical" evidence="6">
    <location>
        <begin position="23"/>
        <end position="46"/>
    </location>
</feature>
<proteinExistence type="predicted"/>
<feature type="transmembrane region" description="Helical" evidence="6">
    <location>
        <begin position="58"/>
        <end position="81"/>
    </location>
</feature>